<evidence type="ECO:0000256" key="5">
    <source>
        <dbReference type="ARBA" id="ARBA00022729"/>
    </source>
</evidence>
<dbReference type="RefSeq" id="WP_386672423.1">
    <property type="nucleotide sequence ID" value="NZ_JBHLTG010000005.1"/>
</dbReference>
<dbReference type="InterPro" id="IPR050492">
    <property type="entry name" value="Bact_metal-bind_prot9"/>
</dbReference>
<evidence type="ECO:0000256" key="6">
    <source>
        <dbReference type="RuleBase" id="RU003512"/>
    </source>
</evidence>
<dbReference type="PANTHER" id="PTHR42953:SF1">
    <property type="entry name" value="METAL-BINDING PROTEIN HI_0362-RELATED"/>
    <property type="match status" value="1"/>
</dbReference>
<accession>A0ABV6RWX0</accession>
<dbReference type="Gene3D" id="3.40.50.1980">
    <property type="entry name" value="Nitrogenase molybdenum iron protein domain"/>
    <property type="match status" value="2"/>
</dbReference>
<evidence type="ECO:0000256" key="3">
    <source>
        <dbReference type="ARBA" id="ARBA00022448"/>
    </source>
</evidence>
<organism evidence="7 8">
    <name type="scientific">Lysobacter korlensis</name>
    <dbReference type="NCBI Taxonomy" id="553636"/>
    <lineage>
        <taxon>Bacteria</taxon>
        <taxon>Pseudomonadati</taxon>
        <taxon>Pseudomonadota</taxon>
        <taxon>Gammaproteobacteria</taxon>
        <taxon>Lysobacterales</taxon>
        <taxon>Lysobacteraceae</taxon>
        <taxon>Lysobacter</taxon>
    </lineage>
</organism>
<protein>
    <submittedName>
        <fullName evidence="7">Metal ABC transporter solute-binding protein, Zn/Mn family</fullName>
    </submittedName>
</protein>
<gene>
    <name evidence="7" type="ORF">ACFFGH_21330</name>
</gene>
<dbReference type="Pfam" id="PF01297">
    <property type="entry name" value="ZnuA"/>
    <property type="match status" value="1"/>
</dbReference>
<dbReference type="PROSITE" id="PS51257">
    <property type="entry name" value="PROKAR_LIPOPROTEIN"/>
    <property type="match status" value="1"/>
</dbReference>
<evidence type="ECO:0000313" key="8">
    <source>
        <dbReference type="Proteomes" id="UP001589896"/>
    </source>
</evidence>
<keyword evidence="5" id="KW-0732">Signal</keyword>
<dbReference type="InterPro" id="IPR006127">
    <property type="entry name" value="ZnuA-like"/>
</dbReference>
<dbReference type="PANTHER" id="PTHR42953">
    <property type="entry name" value="HIGH-AFFINITY ZINC UPTAKE SYSTEM PROTEIN ZNUA-RELATED"/>
    <property type="match status" value="1"/>
</dbReference>
<dbReference type="PRINTS" id="PR00690">
    <property type="entry name" value="ADHESNFAMILY"/>
</dbReference>
<evidence type="ECO:0000313" key="7">
    <source>
        <dbReference type="EMBL" id="MFC0680383.1"/>
    </source>
</evidence>
<dbReference type="SUPFAM" id="SSF53807">
    <property type="entry name" value="Helical backbone' metal receptor"/>
    <property type="match status" value="1"/>
</dbReference>
<comment type="similarity">
    <text evidence="2 6">Belongs to the bacterial solute-binding protein 9 family.</text>
</comment>
<keyword evidence="4" id="KW-0479">Metal-binding</keyword>
<evidence type="ECO:0000256" key="2">
    <source>
        <dbReference type="ARBA" id="ARBA00011028"/>
    </source>
</evidence>
<proteinExistence type="inferred from homology"/>
<sequence length="315" mass="32709">MHVRSHLIPVGFVATALVLTGCAASPGDAEAVGGRLQVVTSTDVYGDIAGQIAGGAADVVSIISGATQDPHSYEATTQDQLTLSKADLVVANGGGYDPFIDTMLDASGAPDVVVVTAVDESGLLEDEEHADEEHGDHGHIEGFNEHVWYSLHAVEHIAEAIARELGALDDGNAETYAQNLAVFAGRIADLEEVAHGIHETAEGKAAMVTEPVAEHLLDELGLDNVTPAEFVEAVEEGSDISPVALQETLDRLGDGSVALLAHNEQTTDPVTQRVRDAASAAGVPVVSLTETLPDGVGYLEWMESNLAELQAALGG</sequence>
<evidence type="ECO:0000256" key="4">
    <source>
        <dbReference type="ARBA" id="ARBA00022723"/>
    </source>
</evidence>
<reference evidence="7 8" key="1">
    <citation type="submission" date="2024-09" db="EMBL/GenBank/DDBJ databases">
        <authorList>
            <person name="Sun Q."/>
            <person name="Mori K."/>
        </authorList>
    </citation>
    <scope>NUCLEOTIDE SEQUENCE [LARGE SCALE GENOMIC DNA]</scope>
    <source>
        <strain evidence="7 8">KCTC 23076</strain>
    </source>
</reference>
<keyword evidence="8" id="KW-1185">Reference proteome</keyword>
<comment type="caution">
    <text evidence="7">The sequence shown here is derived from an EMBL/GenBank/DDBJ whole genome shotgun (WGS) entry which is preliminary data.</text>
</comment>
<dbReference type="EMBL" id="JBHLTG010000005">
    <property type="protein sequence ID" value="MFC0680383.1"/>
    <property type="molecule type" value="Genomic_DNA"/>
</dbReference>
<dbReference type="Proteomes" id="UP001589896">
    <property type="component" value="Unassembled WGS sequence"/>
</dbReference>
<dbReference type="InterPro" id="IPR006128">
    <property type="entry name" value="Lipoprotein_PsaA-like"/>
</dbReference>
<name>A0ABV6RWX0_9GAMM</name>
<comment type="subcellular location">
    <subcellularLocation>
        <location evidence="1">Cell envelope</location>
    </subcellularLocation>
</comment>
<keyword evidence="3 6" id="KW-0813">Transport</keyword>
<evidence type="ECO:0000256" key="1">
    <source>
        <dbReference type="ARBA" id="ARBA00004196"/>
    </source>
</evidence>